<dbReference type="PROSITE" id="PS50109">
    <property type="entry name" value="HIS_KIN"/>
    <property type="match status" value="1"/>
</dbReference>
<dbReference type="PANTHER" id="PTHR43547">
    <property type="entry name" value="TWO-COMPONENT HISTIDINE KINASE"/>
    <property type="match status" value="1"/>
</dbReference>
<name>A0ABR7X4Z9_9SPHI</name>
<dbReference type="InterPro" id="IPR005467">
    <property type="entry name" value="His_kinase_dom"/>
</dbReference>
<dbReference type="RefSeq" id="WP_191175514.1">
    <property type="nucleotide sequence ID" value="NZ_JACWMW010000002.1"/>
</dbReference>
<dbReference type="Gene3D" id="3.30.565.10">
    <property type="entry name" value="Histidine kinase-like ATPase, C-terminal domain"/>
    <property type="match status" value="1"/>
</dbReference>
<dbReference type="InterPro" id="IPR004358">
    <property type="entry name" value="Sig_transdc_His_kin-like_C"/>
</dbReference>
<dbReference type="SUPFAM" id="SSF47384">
    <property type="entry name" value="Homodimeric domain of signal transducing histidine kinase"/>
    <property type="match status" value="1"/>
</dbReference>
<keyword evidence="6" id="KW-0808">Transferase</keyword>
<dbReference type="Gene3D" id="1.10.287.130">
    <property type="match status" value="1"/>
</dbReference>
<proteinExistence type="predicted"/>
<accession>A0ABR7X4Z9</accession>
<dbReference type="PANTHER" id="PTHR43547:SF2">
    <property type="entry name" value="HYBRID SIGNAL TRANSDUCTION HISTIDINE KINASE C"/>
    <property type="match status" value="1"/>
</dbReference>
<evidence type="ECO:0000259" key="5">
    <source>
        <dbReference type="PROSITE" id="PS50109"/>
    </source>
</evidence>
<gene>
    <name evidence="6" type="ORF">IDJ75_10225</name>
</gene>
<dbReference type="PRINTS" id="PR00344">
    <property type="entry name" value="BCTRLSENSOR"/>
</dbReference>
<evidence type="ECO:0000256" key="3">
    <source>
        <dbReference type="ARBA" id="ARBA00022553"/>
    </source>
</evidence>
<dbReference type="InterPro" id="IPR003594">
    <property type="entry name" value="HATPase_dom"/>
</dbReference>
<dbReference type="Pfam" id="PF02518">
    <property type="entry name" value="HATPase_c"/>
    <property type="match status" value="1"/>
</dbReference>
<feature type="transmembrane region" description="Helical" evidence="4">
    <location>
        <begin position="47"/>
        <end position="67"/>
    </location>
</feature>
<keyword evidence="4" id="KW-0472">Membrane</keyword>
<dbReference type="SMART" id="SM00387">
    <property type="entry name" value="HATPase_c"/>
    <property type="match status" value="1"/>
</dbReference>
<evidence type="ECO:0000256" key="4">
    <source>
        <dbReference type="SAM" id="Phobius"/>
    </source>
</evidence>
<feature type="transmembrane region" description="Helical" evidence="4">
    <location>
        <begin position="125"/>
        <end position="144"/>
    </location>
</feature>
<dbReference type="GO" id="GO:0016301">
    <property type="term" value="F:kinase activity"/>
    <property type="evidence" value="ECO:0007669"/>
    <property type="project" value="UniProtKB-KW"/>
</dbReference>
<dbReference type="SUPFAM" id="SSF55874">
    <property type="entry name" value="ATPase domain of HSP90 chaperone/DNA topoisomerase II/histidine kinase"/>
    <property type="match status" value="1"/>
</dbReference>
<dbReference type="SMART" id="SM00388">
    <property type="entry name" value="HisKA"/>
    <property type="match status" value="1"/>
</dbReference>
<protein>
    <recommendedName>
        <fullName evidence="2">histidine kinase</fullName>
        <ecNumber evidence="2">2.7.13.3</ecNumber>
    </recommendedName>
</protein>
<keyword evidence="4" id="KW-0812">Transmembrane</keyword>
<reference evidence="6 7" key="1">
    <citation type="submission" date="2020-09" db="EMBL/GenBank/DDBJ databases">
        <title>Novel species of Mucilaginibacter isolated from a glacier on the Tibetan Plateau.</title>
        <authorList>
            <person name="Liu Q."/>
            <person name="Xin Y.-H."/>
        </authorList>
    </citation>
    <scope>NUCLEOTIDE SEQUENCE [LARGE SCALE GENOMIC DNA]</scope>
    <source>
        <strain evidence="6 7">CGMCC 1.13878</strain>
    </source>
</reference>
<keyword evidence="3" id="KW-0597">Phosphoprotein</keyword>
<sequence length="444" mass="49639">MIKKINTVWLRLIGDSSSFSLESRIFHSISVGLSILAIFYVPYNVFAGLYVASLSSLLLSLFFYYEYYNSRFNNKPHSSILFGVIGIIVFSFNYFANSGINGSTDIIWPAYLLLVFAISPYRQHLAWLIVYIIGFLALHFAAYYYPTLVQHPFDAGKGELIDRITAFPLSVIAIYIVIKYIRKSYDKERIAVEEKAIAIEVQNQHILLQKEQLEKSDIERNKLMSIISHDMRTPLINIQSYLQLLNENELDGPLREGIEQELLASTNSTIDMLTNLLQWSKSQMEGPVINLVSASLLDIIKSTLDMGKIQANKKDIALSYKIDPALVVIADINMLQLVVRNLVSNAIKFTPKGGIINIDAQLVKHKCKITVSDNGKGIDPAKQDEIFSINTEPGFGTNNEKGVGLGLLLCKEFIERQGGSIGFESVAGRGSSFFIFIPTGANVD</sequence>
<dbReference type="Proteomes" id="UP000618754">
    <property type="component" value="Unassembled WGS sequence"/>
</dbReference>
<evidence type="ECO:0000313" key="7">
    <source>
        <dbReference type="Proteomes" id="UP000618754"/>
    </source>
</evidence>
<keyword evidence="6" id="KW-0418">Kinase</keyword>
<keyword evidence="7" id="KW-1185">Reference proteome</keyword>
<dbReference type="EC" id="2.7.13.3" evidence="2"/>
<dbReference type="InterPro" id="IPR036097">
    <property type="entry name" value="HisK_dim/P_sf"/>
</dbReference>
<feature type="transmembrane region" description="Helical" evidence="4">
    <location>
        <begin position="164"/>
        <end position="181"/>
    </location>
</feature>
<feature type="transmembrane region" description="Helical" evidence="4">
    <location>
        <begin position="21"/>
        <end position="41"/>
    </location>
</feature>
<keyword evidence="4" id="KW-1133">Transmembrane helix</keyword>
<dbReference type="Pfam" id="PF00512">
    <property type="entry name" value="HisKA"/>
    <property type="match status" value="1"/>
</dbReference>
<dbReference type="InterPro" id="IPR003661">
    <property type="entry name" value="HisK_dim/P_dom"/>
</dbReference>
<feature type="transmembrane region" description="Helical" evidence="4">
    <location>
        <begin position="102"/>
        <end position="118"/>
    </location>
</feature>
<comment type="catalytic activity">
    <reaction evidence="1">
        <text>ATP + protein L-histidine = ADP + protein N-phospho-L-histidine.</text>
        <dbReference type="EC" id="2.7.13.3"/>
    </reaction>
</comment>
<evidence type="ECO:0000256" key="1">
    <source>
        <dbReference type="ARBA" id="ARBA00000085"/>
    </source>
</evidence>
<evidence type="ECO:0000256" key="2">
    <source>
        <dbReference type="ARBA" id="ARBA00012438"/>
    </source>
</evidence>
<dbReference type="CDD" id="cd00075">
    <property type="entry name" value="HATPase"/>
    <property type="match status" value="1"/>
</dbReference>
<comment type="caution">
    <text evidence="6">The sequence shown here is derived from an EMBL/GenBank/DDBJ whole genome shotgun (WGS) entry which is preliminary data.</text>
</comment>
<dbReference type="CDD" id="cd00082">
    <property type="entry name" value="HisKA"/>
    <property type="match status" value="1"/>
</dbReference>
<organism evidence="6 7">
    <name type="scientific">Mucilaginibacter rigui</name>
    <dbReference type="NCBI Taxonomy" id="534635"/>
    <lineage>
        <taxon>Bacteria</taxon>
        <taxon>Pseudomonadati</taxon>
        <taxon>Bacteroidota</taxon>
        <taxon>Sphingobacteriia</taxon>
        <taxon>Sphingobacteriales</taxon>
        <taxon>Sphingobacteriaceae</taxon>
        <taxon>Mucilaginibacter</taxon>
    </lineage>
</organism>
<evidence type="ECO:0000313" key="6">
    <source>
        <dbReference type="EMBL" id="MBD1385653.1"/>
    </source>
</evidence>
<feature type="transmembrane region" description="Helical" evidence="4">
    <location>
        <begin position="79"/>
        <end position="96"/>
    </location>
</feature>
<dbReference type="EMBL" id="JACWMW010000002">
    <property type="protein sequence ID" value="MBD1385653.1"/>
    <property type="molecule type" value="Genomic_DNA"/>
</dbReference>
<feature type="domain" description="Histidine kinase" evidence="5">
    <location>
        <begin position="226"/>
        <end position="441"/>
    </location>
</feature>
<dbReference type="InterPro" id="IPR036890">
    <property type="entry name" value="HATPase_C_sf"/>
</dbReference>